<accession>A0A369WDX1</accession>
<proteinExistence type="predicted"/>
<evidence type="ECO:0000313" key="5">
    <source>
        <dbReference type="EMBL" id="RDE18816.1"/>
    </source>
</evidence>
<dbReference type="Proteomes" id="UP000253769">
    <property type="component" value="Unassembled WGS sequence"/>
</dbReference>
<sequence length="246" mass="28184">MAIRFNNLVTQSLAKQIAEQIRSAILEGRLRVDERLPTEEELAARFEVSRPTIREALKRLAAQNLVRSKRGPAGGTFITRPTESELRTTLANSTTLMVTLGEFDIESITEARREMEGACLKLAIERRTEQHLEQLDQELAYQQQSISDEEFCASDVRFHRLIIDATANPVMQFNMVTVIEALQPLMNMIANRTRSRDRIIQHHKQLLDAIQRQDLVEAQSSLNQLLDYLLEHYRQAQQLRSTSSQG</sequence>
<evidence type="ECO:0000256" key="1">
    <source>
        <dbReference type="ARBA" id="ARBA00023015"/>
    </source>
</evidence>
<dbReference type="EMBL" id="QQOH01000004">
    <property type="protein sequence ID" value="RDE18816.1"/>
    <property type="molecule type" value="Genomic_DNA"/>
</dbReference>
<dbReference type="GO" id="GO:0003700">
    <property type="term" value="F:DNA-binding transcription factor activity"/>
    <property type="evidence" value="ECO:0007669"/>
    <property type="project" value="InterPro"/>
</dbReference>
<keyword evidence="6" id="KW-1185">Reference proteome</keyword>
<dbReference type="SUPFAM" id="SSF48008">
    <property type="entry name" value="GntR ligand-binding domain-like"/>
    <property type="match status" value="1"/>
</dbReference>
<feature type="domain" description="HTH gntR-type" evidence="4">
    <location>
        <begin position="11"/>
        <end position="81"/>
    </location>
</feature>
<reference evidence="5 6" key="1">
    <citation type="submission" date="2018-07" db="EMBL/GenBank/DDBJ databases">
        <title>Motiliproteus coralliicola sp. nov., a bacterium isolated from Coral.</title>
        <authorList>
            <person name="Wang G."/>
        </authorList>
    </citation>
    <scope>NUCLEOTIDE SEQUENCE [LARGE SCALE GENOMIC DNA]</scope>
    <source>
        <strain evidence="5 6">C34</strain>
    </source>
</reference>
<dbReference type="Gene3D" id="1.10.10.10">
    <property type="entry name" value="Winged helix-like DNA-binding domain superfamily/Winged helix DNA-binding domain"/>
    <property type="match status" value="1"/>
</dbReference>
<dbReference type="InterPro" id="IPR036388">
    <property type="entry name" value="WH-like_DNA-bd_sf"/>
</dbReference>
<comment type="caution">
    <text evidence="5">The sequence shown here is derived from an EMBL/GenBank/DDBJ whole genome shotgun (WGS) entry which is preliminary data.</text>
</comment>
<dbReference type="Gene3D" id="1.20.120.530">
    <property type="entry name" value="GntR ligand-binding domain-like"/>
    <property type="match status" value="1"/>
</dbReference>
<evidence type="ECO:0000256" key="2">
    <source>
        <dbReference type="ARBA" id="ARBA00023125"/>
    </source>
</evidence>
<dbReference type="SUPFAM" id="SSF46785">
    <property type="entry name" value="Winged helix' DNA-binding domain"/>
    <property type="match status" value="1"/>
</dbReference>
<dbReference type="InterPro" id="IPR000524">
    <property type="entry name" value="Tscrpt_reg_HTH_GntR"/>
</dbReference>
<dbReference type="CDD" id="cd07377">
    <property type="entry name" value="WHTH_GntR"/>
    <property type="match status" value="1"/>
</dbReference>
<dbReference type="GO" id="GO:0003677">
    <property type="term" value="F:DNA binding"/>
    <property type="evidence" value="ECO:0007669"/>
    <property type="project" value="UniProtKB-KW"/>
</dbReference>
<dbReference type="PANTHER" id="PTHR43537">
    <property type="entry name" value="TRANSCRIPTIONAL REGULATOR, GNTR FAMILY"/>
    <property type="match status" value="1"/>
</dbReference>
<gene>
    <name evidence="5" type="ORF">DV711_14445</name>
</gene>
<evidence type="ECO:0000313" key="6">
    <source>
        <dbReference type="Proteomes" id="UP000253769"/>
    </source>
</evidence>
<dbReference type="InterPro" id="IPR008920">
    <property type="entry name" value="TF_FadR/GntR_C"/>
</dbReference>
<dbReference type="InterPro" id="IPR036390">
    <property type="entry name" value="WH_DNA-bd_sf"/>
</dbReference>
<dbReference type="PANTHER" id="PTHR43537:SF5">
    <property type="entry name" value="UXU OPERON TRANSCRIPTIONAL REGULATOR"/>
    <property type="match status" value="1"/>
</dbReference>
<evidence type="ECO:0000256" key="3">
    <source>
        <dbReference type="ARBA" id="ARBA00023163"/>
    </source>
</evidence>
<dbReference type="Pfam" id="PF00392">
    <property type="entry name" value="GntR"/>
    <property type="match status" value="1"/>
</dbReference>
<dbReference type="PROSITE" id="PS50949">
    <property type="entry name" value="HTH_GNTR"/>
    <property type="match status" value="1"/>
</dbReference>
<keyword evidence="3" id="KW-0804">Transcription</keyword>
<protein>
    <submittedName>
        <fullName evidence="5">FadR family transcriptional regulator</fullName>
    </submittedName>
</protein>
<dbReference type="OrthoDB" id="1040417at2"/>
<dbReference type="AlphaFoldDB" id="A0A369WDX1"/>
<keyword evidence="1" id="KW-0805">Transcription regulation</keyword>
<dbReference type="PRINTS" id="PR00035">
    <property type="entry name" value="HTHGNTR"/>
</dbReference>
<dbReference type="RefSeq" id="WP_114696430.1">
    <property type="nucleotide sequence ID" value="NZ_QQOH01000004.1"/>
</dbReference>
<organism evidence="5 6">
    <name type="scientific">Motiliproteus coralliicola</name>
    <dbReference type="NCBI Taxonomy" id="2283196"/>
    <lineage>
        <taxon>Bacteria</taxon>
        <taxon>Pseudomonadati</taxon>
        <taxon>Pseudomonadota</taxon>
        <taxon>Gammaproteobacteria</taxon>
        <taxon>Oceanospirillales</taxon>
        <taxon>Oceanospirillaceae</taxon>
        <taxon>Motiliproteus</taxon>
    </lineage>
</organism>
<dbReference type="SMART" id="SM00895">
    <property type="entry name" value="FCD"/>
    <property type="match status" value="1"/>
</dbReference>
<evidence type="ECO:0000259" key="4">
    <source>
        <dbReference type="PROSITE" id="PS50949"/>
    </source>
</evidence>
<dbReference type="InterPro" id="IPR011711">
    <property type="entry name" value="GntR_C"/>
</dbReference>
<name>A0A369WDX1_9GAMM</name>
<dbReference type="Pfam" id="PF07729">
    <property type="entry name" value="FCD"/>
    <property type="match status" value="1"/>
</dbReference>
<dbReference type="SMART" id="SM00345">
    <property type="entry name" value="HTH_GNTR"/>
    <property type="match status" value="1"/>
</dbReference>
<keyword evidence="2" id="KW-0238">DNA-binding</keyword>